<evidence type="ECO:0000256" key="1">
    <source>
        <dbReference type="SAM" id="MobiDB-lite"/>
    </source>
</evidence>
<dbReference type="Proteomes" id="UP000027265">
    <property type="component" value="Unassembled WGS sequence"/>
</dbReference>
<dbReference type="InterPro" id="IPR009836">
    <property type="entry name" value="GRDP-like"/>
</dbReference>
<feature type="compositionally biased region" description="Low complexity" evidence="1">
    <location>
        <begin position="12"/>
        <end position="42"/>
    </location>
</feature>
<dbReference type="PANTHER" id="PTHR34365:SF7">
    <property type="entry name" value="GLYCINE-RICH DOMAIN-CONTAINING PROTEIN 1"/>
    <property type="match status" value="1"/>
</dbReference>
<evidence type="ECO:0000313" key="3">
    <source>
        <dbReference type="Proteomes" id="UP000027265"/>
    </source>
</evidence>
<proteinExistence type="predicted"/>
<protein>
    <submittedName>
        <fullName evidence="2">Uncharacterized protein</fullName>
    </submittedName>
</protein>
<dbReference type="HOGENOM" id="CLU_010103_1_1_1"/>
<keyword evidence="3" id="KW-1185">Reference proteome</keyword>
<dbReference type="OrthoDB" id="2684236at2759"/>
<sequence length="729" mass="80781">MLALTSRIRSRSPGAPSTDTDPSSSGTSGRSSHGSSSSRSSSFWGIIRPSTSTSSTSLQQEFTSEELYDEDEALVGRAEAPRPTPSSSSSPSGPSAPIVADPLNPWGPQTTATRRPPPAAGPSSSSAPPSYYASTFPTSYNIGSKPTGRLLVSPDQLIAHLRLLAHFRTLKEKVLQDGRLKECVEDENKRWYWFVNLAVERFERWVCSLTELSGAKPIDLWVEEECPPVDILMVWHTYLLNPSRHAEDTIRLPQLKHLHTIFHTLIDVSTFVENWPKFRPSSNRLKSWLAQTQTNFDPFKAATELTHKGLVCPNCCKETETPFINSIGTGYAQRDFFLKCPSCGFRMSKSSLAASKFAAELARAEFDLEEDSNTYLAGTLHTPSNPEDRAHARQLTSNILSRLPILSGLRSGKVGTIAKRKRAIIEALGYSIHSAREVLGNAEVGEQLLETILMAYTDDRPFSLDLVGAVVRQGSFIAKMNELGWLETAKFDLQEDGETMPYAVARYHAFLDLMATSPTEYFVPTLDIDLAWHTHMLTPWQYASDCMEFVGRHVDHEDKVDNIQLSSAFDETCRAWKARYNVPYMHCGCPLPGDTLGLRLSKRVNTALTKISATAQIRSYLQPPTNPTIYAATHPSDHNAVYAIIPSSSSSSGGDGLPFRRRSGEDWSKRKIKVADRRERDVKMVKKGKMSEEVLVRAEGHALAFEVVVDMDCDRKDEIGLAAAGNFSA</sequence>
<feature type="compositionally biased region" description="Acidic residues" evidence="1">
    <location>
        <begin position="63"/>
        <end position="73"/>
    </location>
</feature>
<dbReference type="Pfam" id="PF07173">
    <property type="entry name" value="GRDP-like"/>
    <property type="match status" value="1"/>
</dbReference>
<dbReference type="STRING" id="933084.A0A067QCT8"/>
<dbReference type="EMBL" id="KL197709">
    <property type="protein sequence ID" value="KDQ63940.1"/>
    <property type="molecule type" value="Genomic_DNA"/>
</dbReference>
<feature type="region of interest" description="Disordered" evidence="1">
    <location>
        <begin position="1"/>
        <end position="130"/>
    </location>
</feature>
<organism evidence="2 3">
    <name type="scientific">Jaapia argillacea MUCL 33604</name>
    <dbReference type="NCBI Taxonomy" id="933084"/>
    <lineage>
        <taxon>Eukaryota</taxon>
        <taxon>Fungi</taxon>
        <taxon>Dikarya</taxon>
        <taxon>Basidiomycota</taxon>
        <taxon>Agaricomycotina</taxon>
        <taxon>Agaricomycetes</taxon>
        <taxon>Agaricomycetidae</taxon>
        <taxon>Jaapiales</taxon>
        <taxon>Jaapiaceae</taxon>
        <taxon>Jaapia</taxon>
    </lineage>
</organism>
<feature type="compositionally biased region" description="Low complexity" evidence="1">
    <location>
        <begin position="121"/>
        <end position="130"/>
    </location>
</feature>
<feature type="compositionally biased region" description="Low complexity" evidence="1">
    <location>
        <begin position="85"/>
        <end position="97"/>
    </location>
</feature>
<name>A0A067QCT8_9AGAM</name>
<gene>
    <name evidence="2" type="ORF">JAAARDRAFT_144381</name>
</gene>
<evidence type="ECO:0000313" key="2">
    <source>
        <dbReference type="EMBL" id="KDQ63940.1"/>
    </source>
</evidence>
<dbReference type="PANTHER" id="PTHR34365">
    <property type="entry name" value="ENOLASE (DUF1399)"/>
    <property type="match status" value="1"/>
</dbReference>
<accession>A0A067QCT8</accession>
<reference evidence="3" key="1">
    <citation type="journal article" date="2014" name="Proc. Natl. Acad. Sci. U.S.A.">
        <title>Extensive sampling of basidiomycete genomes demonstrates inadequacy of the white-rot/brown-rot paradigm for wood decay fungi.</title>
        <authorList>
            <person name="Riley R."/>
            <person name="Salamov A.A."/>
            <person name="Brown D.W."/>
            <person name="Nagy L.G."/>
            <person name="Floudas D."/>
            <person name="Held B.W."/>
            <person name="Levasseur A."/>
            <person name="Lombard V."/>
            <person name="Morin E."/>
            <person name="Otillar R."/>
            <person name="Lindquist E.A."/>
            <person name="Sun H."/>
            <person name="LaButti K.M."/>
            <person name="Schmutz J."/>
            <person name="Jabbour D."/>
            <person name="Luo H."/>
            <person name="Baker S.E."/>
            <person name="Pisabarro A.G."/>
            <person name="Walton J.D."/>
            <person name="Blanchette R.A."/>
            <person name="Henrissat B."/>
            <person name="Martin F."/>
            <person name="Cullen D."/>
            <person name="Hibbett D.S."/>
            <person name="Grigoriev I.V."/>
        </authorList>
    </citation>
    <scope>NUCLEOTIDE SEQUENCE [LARGE SCALE GENOMIC DNA]</scope>
    <source>
        <strain evidence="3">MUCL 33604</strain>
    </source>
</reference>
<dbReference type="InParanoid" id="A0A067QCT8"/>
<dbReference type="AlphaFoldDB" id="A0A067QCT8"/>